<name>A0A086KNU6_TOXGO</name>
<dbReference type="EMBL" id="AHZU02000309">
    <property type="protein sequence ID" value="KFG46064.1"/>
    <property type="molecule type" value="Genomic_DNA"/>
</dbReference>
<dbReference type="Proteomes" id="UP000028837">
    <property type="component" value="Unassembled WGS sequence"/>
</dbReference>
<dbReference type="OrthoDB" id="330576at2759"/>
<evidence type="ECO:0000313" key="3">
    <source>
        <dbReference type="Proteomes" id="UP000028837"/>
    </source>
</evidence>
<dbReference type="VEuPathDB" id="ToxoDB:TGDOM2_235160"/>
<reference evidence="2 3" key="1">
    <citation type="submission" date="2014-02" db="EMBL/GenBank/DDBJ databases">
        <authorList>
            <person name="Sibley D."/>
            <person name="Venepally P."/>
            <person name="Karamycheva S."/>
            <person name="Hadjithomas M."/>
            <person name="Khan A."/>
            <person name="Brunk B."/>
            <person name="Roos D."/>
            <person name="Caler E."/>
            <person name="Lorenzi H."/>
        </authorList>
    </citation>
    <scope>NUCLEOTIDE SEQUENCE [LARGE SCALE GENOMIC DNA]</scope>
    <source>
        <strain evidence="2 3">GAB2-2007-GAL-DOM2</strain>
    </source>
</reference>
<dbReference type="SUPFAM" id="SSF48371">
    <property type="entry name" value="ARM repeat"/>
    <property type="match status" value="1"/>
</dbReference>
<gene>
    <name evidence="2" type="ORF">TGDOM2_235160</name>
</gene>
<protein>
    <submittedName>
        <fullName evidence="2">Uncharacterized protein</fullName>
    </submittedName>
</protein>
<comment type="caution">
    <text evidence="2">The sequence shown here is derived from an EMBL/GenBank/DDBJ whole genome shotgun (WGS) entry which is preliminary data.</text>
</comment>
<dbReference type="InterPro" id="IPR016024">
    <property type="entry name" value="ARM-type_fold"/>
</dbReference>
<evidence type="ECO:0000256" key="1">
    <source>
        <dbReference type="SAM" id="MobiDB-lite"/>
    </source>
</evidence>
<feature type="region of interest" description="Disordered" evidence="1">
    <location>
        <begin position="996"/>
        <end position="1019"/>
    </location>
</feature>
<accession>A0A086KNU6</accession>
<evidence type="ECO:0000313" key="2">
    <source>
        <dbReference type="EMBL" id="KFG46064.1"/>
    </source>
</evidence>
<organism evidence="2 3">
    <name type="scientific">Toxoplasma gondii GAB2-2007-GAL-DOM2</name>
    <dbReference type="NCBI Taxonomy" id="1130820"/>
    <lineage>
        <taxon>Eukaryota</taxon>
        <taxon>Sar</taxon>
        <taxon>Alveolata</taxon>
        <taxon>Apicomplexa</taxon>
        <taxon>Conoidasida</taxon>
        <taxon>Coccidia</taxon>
        <taxon>Eucoccidiorida</taxon>
        <taxon>Eimeriorina</taxon>
        <taxon>Sarcocystidae</taxon>
        <taxon>Toxoplasma</taxon>
    </lineage>
</organism>
<sequence length="1547" mass="168307">MSQDSSLNSMAGGAMFTGAVSAFPSHASSPRPVQTVADFERIATAALSVDANERSQAEALLLQFQQHSVESLDFCLAVLEQSRDPATLSVAVIVLRNGAIAQWGRRQLAYEASVKANSGSGDTLRNDELRAPLLEFESKVVFLIQGMLRLLQAHAVLQDTNSVQATDYRVCDRQMTYALAVLLKKALASGTRETRDALLQMLLNLLEEMRTLLIPAGTVPASQRPHLQEGASILEAVETGKPSPHVSNFVLCLSVLMSVSREVGSSDLSLLQLTTQQHIDCKKQFEREILLPLVDLDLSLLNLLLKKCSSLDAQAFAPPEARKQRDSLLASVVGILELLMDWNFGQVLLRFVTTSDVSFAPTAEWLPVFFPSSASPSPGFRLESLVFPPGPEQERPNLFALILDLYRHLSARRNDDPALFKVGRLILMRLTRFRAHRMVGALFGPGAGSAPSSVGAVVPTLAANLAAARGDAKAAAPGAPPLLPRSYSGPIGRNRKQQVTEFVYIPLLNVLLDLFEQSPFLNSPLCGKGVNAAIATANATISIAESPLELSEDDSENIAEIQDLCLALHNLAECNEAVPEYLMDGTATKALPLFVRVATALMSVILRSDLHEDQSHASGEYEEGVEAAVGSLEVFLQSWSLWTDKLQQQVLQQDKPAPSQAHQGQEGNVPAVAGIKQRHWWTAFQQSMQFVFNVFVGQALPICCHRDTDVSCPSADSKGTHASCPARNLLGGAGGSPLDDFLRCFAMVGRTLLSASLMQTCQKLVFLKEQLTAFRREQASAQTESAWTSSAGAHLLAQQRRGEQILDELNFTLQLIQQLVAVPSSGEGKGQRLTAPIQVLRDEETQRQVIQVSSQVFSLLQEEVNLLKEQQVRTFPSHFIGVSSTVLESGVNILSAISAAYLLRSRFNQPMLADFILPEKGQEAMNIIVQIVAEVLHLLPHEESLTLSCTRTLQILSSVSSPTVAYLWESPAFQSLFSASVESCASLLPSAPAPAPASAGVKQSAQNDERPPASFSSFTSARRRLPPLQQLTQRTIRRLYSSFSASTAMNEHLWGLAKMHVAEQTLERSGTLLATEVVVSRQQSLFIKCEPLKANLRHLASNPADTHPLVFHALGNSLSMAIGLLDGCSSQGIGAWIAWFRDALDAVFMIANKYLQYPHILHNALKFFLQLIKRGYSCFDQTAAVSLFTQYKALTQQIGNYYSTLVVGSQDEESIFGNLKQSYKVFQLLAANSKDTPSFGWIAEMLVECMQTLQPMTAKLRPHETPKVAAPFLLCVQILAEEDSKKFVGLVRDVDVKVLMQVLRDAVMADAARIRQPAYEILHSFCRYLISLQVSQQVIDFSMERPAGRADPFTSPAPGDTVGQLFSQSAQLSLALLAHALSSPLSNADLDFFSDCIFDLFFMVGLRAYALHALLANFTQMYAANLATSSGGASNSASQGRAMVGSGVLPAAVLETRLASLMQTILQGEKELVGVQYGNQPSGTGGIGENANAQESQTVFRTFLETGSSSLIKYQKQQHAFRDLFKYFVVECASPAAAGIGGDSARP</sequence>
<proteinExistence type="predicted"/>